<dbReference type="PANTHER" id="PTHR13887:SF14">
    <property type="entry name" value="DISULFIDE BOND FORMATION PROTEIN D"/>
    <property type="match status" value="1"/>
</dbReference>
<dbReference type="InterPro" id="IPR006311">
    <property type="entry name" value="TAT_signal"/>
</dbReference>
<keyword evidence="1" id="KW-0732">Signal</keyword>
<feature type="domain" description="Thioredoxin" evidence="5">
    <location>
        <begin position="17"/>
        <end position="211"/>
    </location>
</feature>
<dbReference type="InterPro" id="IPR001853">
    <property type="entry name" value="DSBA-like_thioredoxin_dom"/>
</dbReference>
<evidence type="ECO:0000313" key="7">
    <source>
        <dbReference type="Proteomes" id="UP000199054"/>
    </source>
</evidence>
<dbReference type="RefSeq" id="WP_090616639.1">
    <property type="nucleotide sequence ID" value="NZ_CP067124.1"/>
</dbReference>
<evidence type="ECO:0000256" key="4">
    <source>
        <dbReference type="ARBA" id="ARBA00023284"/>
    </source>
</evidence>
<accession>A0A1H8MH98</accession>
<dbReference type="AlphaFoldDB" id="A0A1H8MH98"/>
<dbReference type="PROSITE" id="PS51318">
    <property type="entry name" value="TAT"/>
    <property type="match status" value="1"/>
</dbReference>
<keyword evidence="2" id="KW-0560">Oxidoreductase</keyword>
<dbReference type="GO" id="GO:0016491">
    <property type="term" value="F:oxidoreductase activity"/>
    <property type="evidence" value="ECO:0007669"/>
    <property type="project" value="UniProtKB-KW"/>
</dbReference>
<dbReference type="InterPro" id="IPR036249">
    <property type="entry name" value="Thioredoxin-like_sf"/>
</dbReference>
<dbReference type="PROSITE" id="PS51352">
    <property type="entry name" value="THIOREDOXIN_2"/>
    <property type="match status" value="1"/>
</dbReference>
<keyword evidence="6" id="KW-0413">Isomerase</keyword>
<dbReference type="PANTHER" id="PTHR13887">
    <property type="entry name" value="GLUTATHIONE S-TRANSFERASE KAPPA"/>
    <property type="match status" value="1"/>
</dbReference>
<sequence>MSITRRDVLGVSAGLGLAAIAGGAFITLRPGSRGDDSAMTIDDVLHDPDNPALGNPEGALTIVEYFDYQCPYCKMGHSMLIDIVAEEGDIRLVMKDWPIFGAPSVLASQLVLGAVSMGSYEQAHEALMATEARLTEDQVRQVLRDGGIDTDAALAAYRAERGKWDGLLARNSRQAAELGLQGTPAFIIGARIYPGALDETRLRTAIAEAREAS</sequence>
<evidence type="ECO:0000256" key="2">
    <source>
        <dbReference type="ARBA" id="ARBA00023002"/>
    </source>
</evidence>
<reference evidence="6 7" key="1">
    <citation type="submission" date="2016-10" db="EMBL/GenBank/DDBJ databases">
        <authorList>
            <person name="de Groot N.N."/>
        </authorList>
    </citation>
    <scope>NUCLEOTIDE SEQUENCE [LARGE SCALE GENOMIC DNA]</scope>
    <source>
        <strain evidence="6 7">DSM 8512</strain>
    </source>
</reference>
<dbReference type="SUPFAM" id="SSF52833">
    <property type="entry name" value="Thioredoxin-like"/>
    <property type="match status" value="1"/>
</dbReference>
<organism evidence="6 7">
    <name type="scientific">Paracoccus alcaliphilus</name>
    <dbReference type="NCBI Taxonomy" id="34002"/>
    <lineage>
        <taxon>Bacteria</taxon>
        <taxon>Pseudomonadati</taxon>
        <taxon>Pseudomonadota</taxon>
        <taxon>Alphaproteobacteria</taxon>
        <taxon>Rhodobacterales</taxon>
        <taxon>Paracoccaceae</taxon>
        <taxon>Paracoccus</taxon>
    </lineage>
</organism>
<evidence type="ECO:0000256" key="1">
    <source>
        <dbReference type="ARBA" id="ARBA00022729"/>
    </source>
</evidence>
<dbReference type="STRING" id="34002.SAMN04489859_104019"/>
<dbReference type="Proteomes" id="UP000199054">
    <property type="component" value="Unassembled WGS sequence"/>
</dbReference>
<dbReference type="Pfam" id="PF01323">
    <property type="entry name" value="DSBA"/>
    <property type="match status" value="1"/>
</dbReference>
<keyword evidence="7" id="KW-1185">Reference proteome</keyword>
<dbReference type="EMBL" id="FODE01000040">
    <property type="protein sequence ID" value="SEO16683.1"/>
    <property type="molecule type" value="Genomic_DNA"/>
</dbReference>
<dbReference type="CDD" id="cd03023">
    <property type="entry name" value="DsbA_Com1_like"/>
    <property type="match status" value="1"/>
</dbReference>
<gene>
    <name evidence="6" type="ORF">SAMN04489859_104019</name>
</gene>
<dbReference type="OrthoDB" id="9780147at2"/>
<dbReference type="GO" id="GO:0016853">
    <property type="term" value="F:isomerase activity"/>
    <property type="evidence" value="ECO:0007669"/>
    <property type="project" value="UniProtKB-KW"/>
</dbReference>
<keyword evidence="3" id="KW-1015">Disulfide bond</keyword>
<evidence type="ECO:0000256" key="3">
    <source>
        <dbReference type="ARBA" id="ARBA00023157"/>
    </source>
</evidence>
<dbReference type="InterPro" id="IPR013766">
    <property type="entry name" value="Thioredoxin_domain"/>
</dbReference>
<keyword evidence="4" id="KW-0676">Redox-active center</keyword>
<dbReference type="Gene3D" id="3.40.30.10">
    <property type="entry name" value="Glutaredoxin"/>
    <property type="match status" value="1"/>
</dbReference>
<evidence type="ECO:0000313" key="6">
    <source>
        <dbReference type="EMBL" id="SEO16683.1"/>
    </source>
</evidence>
<evidence type="ECO:0000259" key="5">
    <source>
        <dbReference type="PROSITE" id="PS51352"/>
    </source>
</evidence>
<proteinExistence type="predicted"/>
<protein>
    <submittedName>
        <fullName evidence="6">Protein-disulfide isomerase</fullName>
    </submittedName>
</protein>
<name>A0A1H8MH98_9RHOB</name>